<keyword evidence="3" id="KW-0732">Signal</keyword>
<feature type="transmembrane region" description="Helical" evidence="5">
    <location>
        <begin position="330"/>
        <end position="352"/>
    </location>
</feature>
<keyword evidence="2" id="KW-0964">Secreted</keyword>
<dbReference type="InterPro" id="IPR053180">
    <property type="entry name" value="Ca-binding_acidic-repeat"/>
</dbReference>
<name>A0A2M7ALK6_UNCKA</name>
<dbReference type="Gene3D" id="2.60.40.1120">
    <property type="entry name" value="Carboxypeptidase-like, regulatory domain"/>
    <property type="match status" value="1"/>
</dbReference>
<proteinExistence type="predicted"/>
<dbReference type="Proteomes" id="UP000229916">
    <property type="component" value="Unassembled WGS sequence"/>
</dbReference>
<dbReference type="PANTHER" id="PTHR37467">
    <property type="entry name" value="EXPORTED CALCIUM-BINDING GLYCOPROTEIN-RELATED"/>
    <property type="match status" value="1"/>
</dbReference>
<keyword evidence="5" id="KW-1133">Transmembrane helix</keyword>
<keyword evidence="4" id="KW-0106">Calcium</keyword>
<keyword evidence="5" id="KW-0812">Transmembrane</keyword>
<comment type="subcellular location">
    <subcellularLocation>
        <location evidence="1">Secreted</location>
    </subcellularLocation>
</comment>
<dbReference type="SUPFAM" id="SSF49464">
    <property type="entry name" value="Carboxypeptidase regulatory domain-like"/>
    <property type="match status" value="1"/>
</dbReference>
<evidence type="ECO:0000256" key="1">
    <source>
        <dbReference type="ARBA" id="ARBA00004613"/>
    </source>
</evidence>
<evidence type="ECO:0000313" key="6">
    <source>
        <dbReference type="EMBL" id="PIU68281.1"/>
    </source>
</evidence>
<evidence type="ECO:0000256" key="5">
    <source>
        <dbReference type="SAM" id="Phobius"/>
    </source>
</evidence>
<reference evidence="7" key="1">
    <citation type="submission" date="2017-09" db="EMBL/GenBank/DDBJ databases">
        <title>Depth-based differentiation of microbial function through sediment-hosted aquifers and enrichment of novel symbionts in the deep terrestrial subsurface.</title>
        <authorList>
            <person name="Probst A.J."/>
            <person name="Ladd B."/>
            <person name="Jarett J.K."/>
            <person name="Geller-Mcgrath D.E."/>
            <person name="Sieber C.M.K."/>
            <person name="Emerson J.B."/>
            <person name="Anantharaman K."/>
            <person name="Thomas B.C."/>
            <person name="Malmstrom R."/>
            <person name="Stieglmeier M."/>
            <person name="Klingl A."/>
            <person name="Woyke T."/>
            <person name="Ryan C.M."/>
            <person name="Banfield J.F."/>
        </authorList>
    </citation>
    <scope>NUCLEOTIDE SEQUENCE [LARGE SCALE GENOMIC DNA]</scope>
</reference>
<dbReference type="InterPro" id="IPR059100">
    <property type="entry name" value="TSP3_bac"/>
</dbReference>
<accession>A0A2M7ALK6</accession>
<dbReference type="Pfam" id="PF18884">
    <property type="entry name" value="TSP3_bac"/>
    <property type="match status" value="2"/>
</dbReference>
<gene>
    <name evidence="6" type="ORF">COS81_04515</name>
</gene>
<evidence type="ECO:0000256" key="2">
    <source>
        <dbReference type="ARBA" id="ARBA00022525"/>
    </source>
</evidence>
<organism evidence="6 7">
    <name type="scientific">candidate division WWE3 bacterium CG06_land_8_20_14_3_00_42_16</name>
    <dbReference type="NCBI Taxonomy" id="1975083"/>
    <lineage>
        <taxon>Bacteria</taxon>
        <taxon>Katanobacteria</taxon>
    </lineage>
</organism>
<dbReference type="PANTHER" id="PTHR37467:SF1">
    <property type="entry name" value="EXPORTED CALCIUM-BINDING GLYCOPROTEIN"/>
    <property type="match status" value="1"/>
</dbReference>
<sequence>MILTNKLLKILSLFLLLELLFWYKPASGIFAQTGNDVLIKAEVTRSFLDSDDDGLTDYEELKIYLTDPYQADTDADGLKDGWEVKYGLNPLDPEDGKTLFDGYTLATRGEIPFSLNSDNLYEGFINQEADFCISLPVEPIQISTTIDGKEYNLIFRKGGDNSENAEKGVYCLKFMLPEKSGESFITLNILLPGGVNKEIRLGFLVLDYGYVYEKGSFDFIDQFFCLINSNLCPKNEKKVKDAVVILFKLNKDGGWDIWEAENFEQENPQITKQDGNYYYFIPSGKYSLMVAKAGYITYKGKEFTVDISQAVNTKIALAKANVLSFLDLPLIFPIIIFLLILSAILLIQLRLLRLMRSLKK</sequence>
<evidence type="ECO:0000256" key="3">
    <source>
        <dbReference type="ARBA" id="ARBA00022729"/>
    </source>
</evidence>
<evidence type="ECO:0000256" key="4">
    <source>
        <dbReference type="ARBA" id="ARBA00022837"/>
    </source>
</evidence>
<keyword evidence="5" id="KW-0472">Membrane</keyword>
<evidence type="ECO:0000313" key="7">
    <source>
        <dbReference type="Proteomes" id="UP000229916"/>
    </source>
</evidence>
<protein>
    <recommendedName>
        <fullName evidence="8">Carboxypeptidase regulatory-like domain-containing protein</fullName>
    </recommendedName>
</protein>
<evidence type="ECO:0008006" key="8">
    <source>
        <dbReference type="Google" id="ProtNLM"/>
    </source>
</evidence>
<dbReference type="EMBL" id="PEWD01000085">
    <property type="protein sequence ID" value="PIU68281.1"/>
    <property type="molecule type" value="Genomic_DNA"/>
</dbReference>
<comment type="caution">
    <text evidence="6">The sequence shown here is derived from an EMBL/GenBank/DDBJ whole genome shotgun (WGS) entry which is preliminary data.</text>
</comment>
<dbReference type="InterPro" id="IPR008969">
    <property type="entry name" value="CarboxyPept-like_regulatory"/>
</dbReference>
<dbReference type="AlphaFoldDB" id="A0A2M7ALK6"/>